<evidence type="ECO:0000313" key="1">
    <source>
        <dbReference type="EMBL" id="GFO36418.1"/>
    </source>
</evidence>
<accession>A0AAV4CX12</accession>
<dbReference type="Proteomes" id="UP000735302">
    <property type="component" value="Unassembled WGS sequence"/>
</dbReference>
<dbReference type="AlphaFoldDB" id="A0AAV4CX12"/>
<sequence length="71" mass="7598">MYGGGNIGSEICGDGVDSRCCRCSEVVMMVVVMGASVAQWLESPPCDLQGTFCRGFEPRNRRPGLAESPKV</sequence>
<evidence type="ECO:0000313" key="2">
    <source>
        <dbReference type="Proteomes" id="UP000735302"/>
    </source>
</evidence>
<reference evidence="1 2" key="1">
    <citation type="journal article" date="2021" name="Elife">
        <title>Chloroplast acquisition without the gene transfer in kleptoplastic sea slugs, Plakobranchus ocellatus.</title>
        <authorList>
            <person name="Maeda T."/>
            <person name="Takahashi S."/>
            <person name="Yoshida T."/>
            <person name="Shimamura S."/>
            <person name="Takaki Y."/>
            <person name="Nagai Y."/>
            <person name="Toyoda A."/>
            <person name="Suzuki Y."/>
            <person name="Arimoto A."/>
            <person name="Ishii H."/>
            <person name="Satoh N."/>
            <person name="Nishiyama T."/>
            <person name="Hasebe M."/>
            <person name="Maruyama T."/>
            <person name="Minagawa J."/>
            <person name="Obokata J."/>
            <person name="Shigenobu S."/>
        </authorList>
    </citation>
    <scope>NUCLEOTIDE SEQUENCE [LARGE SCALE GENOMIC DNA]</scope>
</reference>
<gene>
    <name evidence="1" type="ORF">PoB_006292300</name>
</gene>
<comment type="caution">
    <text evidence="1">The sequence shown here is derived from an EMBL/GenBank/DDBJ whole genome shotgun (WGS) entry which is preliminary data.</text>
</comment>
<name>A0AAV4CX12_9GAST</name>
<keyword evidence="2" id="KW-1185">Reference proteome</keyword>
<protein>
    <submittedName>
        <fullName evidence="1">Uncharacterized protein</fullName>
    </submittedName>
</protein>
<proteinExistence type="predicted"/>
<dbReference type="EMBL" id="BLXT01007055">
    <property type="protein sequence ID" value="GFO36418.1"/>
    <property type="molecule type" value="Genomic_DNA"/>
</dbReference>
<organism evidence="1 2">
    <name type="scientific">Plakobranchus ocellatus</name>
    <dbReference type="NCBI Taxonomy" id="259542"/>
    <lineage>
        <taxon>Eukaryota</taxon>
        <taxon>Metazoa</taxon>
        <taxon>Spiralia</taxon>
        <taxon>Lophotrochozoa</taxon>
        <taxon>Mollusca</taxon>
        <taxon>Gastropoda</taxon>
        <taxon>Heterobranchia</taxon>
        <taxon>Euthyneura</taxon>
        <taxon>Panpulmonata</taxon>
        <taxon>Sacoglossa</taxon>
        <taxon>Placobranchoidea</taxon>
        <taxon>Plakobranchidae</taxon>
        <taxon>Plakobranchus</taxon>
    </lineage>
</organism>